<feature type="compositionally biased region" description="Acidic residues" evidence="2">
    <location>
        <begin position="57"/>
        <end position="67"/>
    </location>
</feature>
<proteinExistence type="predicted"/>
<gene>
    <name evidence="3" type="ORF">FA13DRAFT_1737901</name>
</gene>
<accession>A0A4Y7SVW7</accession>
<dbReference type="EMBL" id="QPFP01000052">
    <property type="protein sequence ID" value="TEB25997.1"/>
    <property type="molecule type" value="Genomic_DNA"/>
</dbReference>
<feature type="coiled-coil region" evidence="1">
    <location>
        <begin position="135"/>
        <end position="208"/>
    </location>
</feature>
<protein>
    <submittedName>
        <fullName evidence="3">Uncharacterized protein</fullName>
    </submittedName>
</protein>
<dbReference type="STRING" id="71717.A0A4Y7SVW7"/>
<evidence type="ECO:0000256" key="1">
    <source>
        <dbReference type="SAM" id="Coils"/>
    </source>
</evidence>
<keyword evidence="1" id="KW-0175">Coiled coil</keyword>
<feature type="region of interest" description="Disordered" evidence="2">
    <location>
        <begin position="29"/>
        <end position="126"/>
    </location>
</feature>
<comment type="caution">
    <text evidence="3">The sequence shown here is derived from an EMBL/GenBank/DDBJ whole genome shotgun (WGS) entry which is preliminary data.</text>
</comment>
<feature type="compositionally biased region" description="Basic and acidic residues" evidence="2">
    <location>
        <begin position="104"/>
        <end position="113"/>
    </location>
</feature>
<dbReference type="Proteomes" id="UP000298030">
    <property type="component" value="Unassembled WGS sequence"/>
</dbReference>
<name>A0A4Y7SVW7_COPMI</name>
<evidence type="ECO:0000313" key="3">
    <source>
        <dbReference type="EMBL" id="TEB25997.1"/>
    </source>
</evidence>
<sequence length="561" mass="62637">MFLSSGARNRSGHTWQNDWLLNLARNQSSFTPQPLDRQGSSHTHTGGGSTGTSSGAESDEWSDDSGDLSDAPREPSPPGRTPRRRQAKKATASQSTRRGRRVDKRPAQRHRLDTGSTTTKAPKGSDEVSALVAALKGAQSDLQSALQELDDTRELIEHLTSTNDDMQTQRLLLLTQIENINQNKDFQTDCLREQLDQAHFKLRKAERRNRYVDDTDRWKADAKYKKKRKVQDTTNSLFGFPSYEPDEHKEDILKERRGAQGLVAKSVTVVTAMMSRFNEELFQTAASISDLVENMGFERASMLSIRRERAERVLGTRLVSMILPTIPKAKKGSLLNPLIAQIVTQAFLAYWCNSIIEAWYPKQETFAEFLVDLSSNLKVGTNRNVCGRKTIITQKHTRDSSNLFDEWAKEILEDFANVLSIFGWNIPPSMLKTASIVSGPSSVHTSILSVVKGAYDIRTAMAEVSTSGDVDLVIVSCDTPYNELWMDDAYGDQRRRPTSSMDNAMDPHGKTVIESVVATTGIGLQREIWKTDGVGGLASRDVDMVLKPRVVLEYTLLQALI</sequence>
<evidence type="ECO:0000256" key="2">
    <source>
        <dbReference type="SAM" id="MobiDB-lite"/>
    </source>
</evidence>
<dbReference type="OrthoDB" id="3065671at2759"/>
<organism evidence="3 4">
    <name type="scientific">Coprinellus micaceus</name>
    <name type="common">Glistening ink-cap mushroom</name>
    <name type="synonym">Coprinus micaceus</name>
    <dbReference type="NCBI Taxonomy" id="71717"/>
    <lineage>
        <taxon>Eukaryota</taxon>
        <taxon>Fungi</taxon>
        <taxon>Dikarya</taxon>
        <taxon>Basidiomycota</taxon>
        <taxon>Agaricomycotina</taxon>
        <taxon>Agaricomycetes</taxon>
        <taxon>Agaricomycetidae</taxon>
        <taxon>Agaricales</taxon>
        <taxon>Agaricineae</taxon>
        <taxon>Psathyrellaceae</taxon>
        <taxon>Coprinellus</taxon>
    </lineage>
</organism>
<reference evidence="3 4" key="1">
    <citation type="journal article" date="2019" name="Nat. Ecol. Evol.">
        <title>Megaphylogeny resolves global patterns of mushroom evolution.</title>
        <authorList>
            <person name="Varga T."/>
            <person name="Krizsan K."/>
            <person name="Foldi C."/>
            <person name="Dima B."/>
            <person name="Sanchez-Garcia M."/>
            <person name="Sanchez-Ramirez S."/>
            <person name="Szollosi G.J."/>
            <person name="Szarkandi J.G."/>
            <person name="Papp V."/>
            <person name="Albert L."/>
            <person name="Andreopoulos W."/>
            <person name="Angelini C."/>
            <person name="Antonin V."/>
            <person name="Barry K.W."/>
            <person name="Bougher N.L."/>
            <person name="Buchanan P."/>
            <person name="Buyck B."/>
            <person name="Bense V."/>
            <person name="Catcheside P."/>
            <person name="Chovatia M."/>
            <person name="Cooper J."/>
            <person name="Damon W."/>
            <person name="Desjardin D."/>
            <person name="Finy P."/>
            <person name="Geml J."/>
            <person name="Haridas S."/>
            <person name="Hughes K."/>
            <person name="Justo A."/>
            <person name="Karasinski D."/>
            <person name="Kautmanova I."/>
            <person name="Kiss B."/>
            <person name="Kocsube S."/>
            <person name="Kotiranta H."/>
            <person name="LaButti K.M."/>
            <person name="Lechner B.E."/>
            <person name="Liimatainen K."/>
            <person name="Lipzen A."/>
            <person name="Lukacs Z."/>
            <person name="Mihaltcheva S."/>
            <person name="Morgado L.N."/>
            <person name="Niskanen T."/>
            <person name="Noordeloos M.E."/>
            <person name="Ohm R.A."/>
            <person name="Ortiz-Santana B."/>
            <person name="Ovrebo C."/>
            <person name="Racz N."/>
            <person name="Riley R."/>
            <person name="Savchenko A."/>
            <person name="Shiryaev A."/>
            <person name="Soop K."/>
            <person name="Spirin V."/>
            <person name="Szebenyi C."/>
            <person name="Tomsovsky M."/>
            <person name="Tulloss R.E."/>
            <person name="Uehling J."/>
            <person name="Grigoriev I.V."/>
            <person name="Vagvolgyi C."/>
            <person name="Papp T."/>
            <person name="Martin F.M."/>
            <person name="Miettinen O."/>
            <person name="Hibbett D.S."/>
            <person name="Nagy L.G."/>
        </authorList>
    </citation>
    <scope>NUCLEOTIDE SEQUENCE [LARGE SCALE GENOMIC DNA]</scope>
    <source>
        <strain evidence="3 4">FP101781</strain>
    </source>
</reference>
<keyword evidence="4" id="KW-1185">Reference proteome</keyword>
<dbReference type="AlphaFoldDB" id="A0A4Y7SVW7"/>
<evidence type="ECO:0000313" key="4">
    <source>
        <dbReference type="Proteomes" id="UP000298030"/>
    </source>
</evidence>